<organism evidence="2 3">
    <name type="scientific">Corallococcus praedator</name>
    <dbReference type="NCBI Taxonomy" id="2316724"/>
    <lineage>
        <taxon>Bacteria</taxon>
        <taxon>Pseudomonadati</taxon>
        <taxon>Myxococcota</taxon>
        <taxon>Myxococcia</taxon>
        <taxon>Myxococcales</taxon>
        <taxon>Cystobacterineae</taxon>
        <taxon>Myxococcaceae</taxon>
        <taxon>Corallococcus</taxon>
    </lineage>
</organism>
<feature type="transmembrane region" description="Helical" evidence="1">
    <location>
        <begin position="20"/>
        <end position="43"/>
    </location>
</feature>
<dbReference type="EMBL" id="RAWI01000026">
    <property type="protein sequence ID" value="RKI14684.1"/>
    <property type="molecule type" value="Genomic_DNA"/>
</dbReference>
<comment type="caution">
    <text evidence="2">The sequence shown here is derived from an EMBL/GenBank/DDBJ whole genome shotgun (WGS) entry which is preliminary data.</text>
</comment>
<accession>A0ABX9QQS9</accession>
<keyword evidence="1" id="KW-1133">Transmembrane helix</keyword>
<keyword evidence="3" id="KW-1185">Reference proteome</keyword>
<protein>
    <submittedName>
        <fullName evidence="2">Murein biosynthesis integral membrane protein MurJ</fullName>
    </submittedName>
</protein>
<reference evidence="2 3" key="1">
    <citation type="submission" date="2018-09" db="EMBL/GenBank/DDBJ databases">
        <authorList>
            <person name="Livingstone P.G."/>
            <person name="Whitworth D.E."/>
        </authorList>
    </citation>
    <scope>NUCLEOTIDE SEQUENCE [LARGE SCALE GENOMIC DNA]</scope>
    <source>
        <strain evidence="2 3">CA031B</strain>
    </source>
</reference>
<gene>
    <name evidence="2" type="ORF">D7Y13_05680</name>
</gene>
<evidence type="ECO:0000256" key="1">
    <source>
        <dbReference type="SAM" id="Phobius"/>
    </source>
</evidence>
<evidence type="ECO:0000313" key="3">
    <source>
        <dbReference type="Proteomes" id="UP000278907"/>
    </source>
</evidence>
<feature type="non-terminal residue" evidence="2">
    <location>
        <position position="1"/>
    </location>
</feature>
<keyword evidence="1" id="KW-0472">Membrane</keyword>
<proteinExistence type="predicted"/>
<dbReference type="Proteomes" id="UP000278907">
    <property type="component" value="Unassembled WGS sequence"/>
</dbReference>
<evidence type="ECO:0000313" key="2">
    <source>
        <dbReference type="EMBL" id="RKI14684.1"/>
    </source>
</evidence>
<name>A0ABX9QQS9_9BACT</name>
<keyword evidence="1" id="KW-0812">Transmembrane</keyword>
<sequence length="61" mass="6529">RCIRDRWGGTVLVPPHLHPVVGLLAVAVPFGLVYFAVAAALGIPEAGAVFRKVGRKLKLVR</sequence>